<reference evidence="2" key="1">
    <citation type="journal article" date="2019" name="Int. J. Syst. Evol. Microbiol.">
        <title>The Global Catalogue of Microorganisms (GCM) 10K type strain sequencing project: providing services to taxonomists for standard genome sequencing and annotation.</title>
        <authorList>
            <consortium name="The Broad Institute Genomics Platform"/>
            <consortium name="The Broad Institute Genome Sequencing Center for Infectious Disease"/>
            <person name="Wu L."/>
            <person name="Ma J."/>
        </authorList>
    </citation>
    <scope>NUCLEOTIDE SEQUENCE [LARGE SCALE GENOMIC DNA]</scope>
    <source>
        <strain evidence="2">JCM 16014</strain>
    </source>
</reference>
<dbReference type="Pfam" id="PF03747">
    <property type="entry name" value="ADP_ribosyl_GH"/>
    <property type="match status" value="1"/>
</dbReference>
<dbReference type="SUPFAM" id="SSF101478">
    <property type="entry name" value="ADP-ribosylglycohydrolase"/>
    <property type="match status" value="1"/>
</dbReference>
<evidence type="ECO:0000313" key="1">
    <source>
        <dbReference type="EMBL" id="GAA2020471.1"/>
    </source>
</evidence>
<protein>
    <submittedName>
        <fullName evidence="1">Uncharacterized protein</fullName>
    </submittedName>
</protein>
<dbReference type="Proteomes" id="UP001500751">
    <property type="component" value="Unassembled WGS sequence"/>
</dbReference>
<sequence>MYFAAQGREASMDAARQIAKLTHGDPAAWEGTAILHELVRLALDGEDPIGALPEVIGLIDPDFRVPARWVRDLHVPMPGWGDRVLRYEDLVEMAERLPR</sequence>
<evidence type="ECO:0000313" key="2">
    <source>
        <dbReference type="Proteomes" id="UP001500751"/>
    </source>
</evidence>
<comment type="caution">
    <text evidence="1">The sequence shown here is derived from an EMBL/GenBank/DDBJ whole genome shotgun (WGS) entry which is preliminary data.</text>
</comment>
<dbReference type="InterPro" id="IPR005502">
    <property type="entry name" value="Ribosyl_crysJ1"/>
</dbReference>
<dbReference type="Gene3D" id="1.10.4080.10">
    <property type="entry name" value="ADP-ribosylation/Crystallin J1"/>
    <property type="match status" value="1"/>
</dbReference>
<keyword evidence="2" id="KW-1185">Reference proteome</keyword>
<dbReference type="InterPro" id="IPR036705">
    <property type="entry name" value="Ribosyl_crysJ1_sf"/>
</dbReference>
<organism evidence="1 2">
    <name type="scientific">Catenulispora yoronensis</name>
    <dbReference type="NCBI Taxonomy" id="450799"/>
    <lineage>
        <taxon>Bacteria</taxon>
        <taxon>Bacillati</taxon>
        <taxon>Actinomycetota</taxon>
        <taxon>Actinomycetes</taxon>
        <taxon>Catenulisporales</taxon>
        <taxon>Catenulisporaceae</taxon>
        <taxon>Catenulispora</taxon>
    </lineage>
</organism>
<accession>A0ABP5FAQ5</accession>
<name>A0ABP5FAQ5_9ACTN</name>
<dbReference type="EMBL" id="BAAAQN010000007">
    <property type="protein sequence ID" value="GAA2020471.1"/>
    <property type="molecule type" value="Genomic_DNA"/>
</dbReference>
<gene>
    <name evidence="1" type="ORF">GCM10009839_16480</name>
</gene>
<proteinExistence type="predicted"/>